<accession>A0AAN7VDH3</accession>
<dbReference type="GO" id="GO:0005762">
    <property type="term" value="C:mitochondrial large ribosomal subunit"/>
    <property type="evidence" value="ECO:0007669"/>
    <property type="project" value="TreeGrafter"/>
</dbReference>
<dbReference type="GO" id="GO:0032543">
    <property type="term" value="P:mitochondrial translation"/>
    <property type="evidence" value="ECO:0007669"/>
    <property type="project" value="TreeGrafter"/>
</dbReference>
<evidence type="ECO:0000256" key="4">
    <source>
        <dbReference type="ARBA" id="ARBA00023128"/>
    </source>
</evidence>
<evidence type="ECO:0000256" key="1">
    <source>
        <dbReference type="ARBA" id="ARBA00004173"/>
    </source>
</evidence>
<comment type="caution">
    <text evidence="9">The sequence shown here is derived from an EMBL/GenBank/DDBJ whole genome shotgun (WGS) entry which is preliminary data.</text>
</comment>
<dbReference type="InterPro" id="IPR013025">
    <property type="entry name" value="Ribosomal_uL23-like"/>
</dbReference>
<keyword evidence="3" id="KW-0689">Ribosomal protein</keyword>
<dbReference type="AlphaFoldDB" id="A0AAN7VDH3"/>
<evidence type="ECO:0000313" key="9">
    <source>
        <dbReference type="EMBL" id="KAK5643278.1"/>
    </source>
</evidence>
<keyword evidence="4" id="KW-0496">Mitochondrion</keyword>
<evidence type="ECO:0000256" key="5">
    <source>
        <dbReference type="ARBA" id="ARBA00023274"/>
    </source>
</evidence>
<evidence type="ECO:0000256" key="7">
    <source>
        <dbReference type="ARBA" id="ARBA00039977"/>
    </source>
</evidence>
<evidence type="ECO:0000313" key="10">
    <source>
        <dbReference type="Proteomes" id="UP001329430"/>
    </source>
</evidence>
<dbReference type="PANTHER" id="PTHR12059:SF5">
    <property type="entry name" value="LARGE RIBOSOMAL SUBUNIT PROTEIN UL23M"/>
    <property type="match status" value="1"/>
</dbReference>
<evidence type="ECO:0000256" key="8">
    <source>
        <dbReference type="ARBA" id="ARBA00041375"/>
    </source>
</evidence>
<dbReference type="SUPFAM" id="SSF54189">
    <property type="entry name" value="Ribosomal proteins S24e, L23 and L15e"/>
    <property type="match status" value="1"/>
</dbReference>
<dbReference type="InterPro" id="IPR012678">
    <property type="entry name" value="Ribosomal_uL23/eL15/eS24_sf"/>
</dbReference>
<protein>
    <recommendedName>
        <fullName evidence="7">Large ribosomal subunit protein uL23m</fullName>
    </recommendedName>
    <alternativeName>
        <fullName evidence="8">39S ribosomal protein L23, mitochondrial</fullName>
    </alternativeName>
</protein>
<dbReference type="InterPro" id="IPR012677">
    <property type="entry name" value="Nucleotide-bd_a/b_plait_sf"/>
</dbReference>
<keyword evidence="10" id="KW-1185">Reference proteome</keyword>
<reference evidence="9 10" key="1">
    <citation type="journal article" date="2024" name="Insects">
        <title>An Improved Chromosome-Level Genome Assembly of the Firefly Pyrocoelia pectoralis.</title>
        <authorList>
            <person name="Fu X."/>
            <person name="Meyer-Rochow V.B."/>
            <person name="Ballantyne L."/>
            <person name="Zhu X."/>
        </authorList>
    </citation>
    <scope>NUCLEOTIDE SEQUENCE [LARGE SCALE GENOMIC DNA]</scope>
    <source>
        <strain evidence="9">XCY_ONT2</strain>
    </source>
</reference>
<dbReference type="Pfam" id="PF00276">
    <property type="entry name" value="Ribosomal_L23"/>
    <property type="match status" value="1"/>
</dbReference>
<evidence type="ECO:0000256" key="6">
    <source>
        <dbReference type="ARBA" id="ARBA00038782"/>
    </source>
</evidence>
<dbReference type="Proteomes" id="UP001329430">
    <property type="component" value="Chromosome 5"/>
</dbReference>
<dbReference type="FunFam" id="3.30.70.330:FF:000284">
    <property type="entry name" value="39S ribosomal protein L23, mitochondrial"/>
    <property type="match status" value="1"/>
</dbReference>
<organism evidence="9 10">
    <name type="scientific">Pyrocoelia pectoralis</name>
    <dbReference type="NCBI Taxonomy" id="417401"/>
    <lineage>
        <taxon>Eukaryota</taxon>
        <taxon>Metazoa</taxon>
        <taxon>Ecdysozoa</taxon>
        <taxon>Arthropoda</taxon>
        <taxon>Hexapoda</taxon>
        <taxon>Insecta</taxon>
        <taxon>Pterygota</taxon>
        <taxon>Neoptera</taxon>
        <taxon>Endopterygota</taxon>
        <taxon>Coleoptera</taxon>
        <taxon>Polyphaga</taxon>
        <taxon>Elateriformia</taxon>
        <taxon>Elateroidea</taxon>
        <taxon>Lampyridae</taxon>
        <taxon>Lampyrinae</taxon>
        <taxon>Pyrocoelia</taxon>
    </lineage>
</organism>
<name>A0AAN7VDH3_9COLE</name>
<proteinExistence type="inferred from homology"/>
<gene>
    <name evidence="9" type="ORF">RI129_007123</name>
</gene>
<evidence type="ECO:0000256" key="2">
    <source>
        <dbReference type="ARBA" id="ARBA00006700"/>
    </source>
</evidence>
<keyword evidence="5" id="KW-0687">Ribonucleoprotein</keyword>
<evidence type="ECO:0000256" key="3">
    <source>
        <dbReference type="ARBA" id="ARBA00022980"/>
    </source>
</evidence>
<dbReference type="GO" id="GO:0003735">
    <property type="term" value="F:structural constituent of ribosome"/>
    <property type="evidence" value="ECO:0007669"/>
    <property type="project" value="InterPro"/>
</dbReference>
<dbReference type="EMBL" id="JAVRBK010000005">
    <property type="protein sequence ID" value="KAK5643278.1"/>
    <property type="molecule type" value="Genomic_DNA"/>
</dbReference>
<sequence length="153" mass="18556">MHYFNSRYPLYQKGNPQLRVFLSNFWMKLIRPEYKQPPNIVQFHCSMEMTKHDIKSYLDKIYNVKCVNVRTRIALGKTREEPGRGYVIKDDDYKIAYVILPKEHKFEFPNLFPESKEKEKEDHDKALDEMKKHHQNYLEKNRDRPGLPGWFSF</sequence>
<dbReference type="PANTHER" id="PTHR12059">
    <property type="entry name" value="RIBOSOMAL PROTEIN L23-RELATED"/>
    <property type="match status" value="1"/>
</dbReference>
<dbReference type="Gene3D" id="3.30.70.330">
    <property type="match status" value="1"/>
</dbReference>
<comment type="subunit">
    <text evidence="6">Component of the mitochondrial ribosome large subunit (39S) which comprises a 16S rRNA and about 50 distinct proteins.</text>
</comment>
<comment type="subcellular location">
    <subcellularLocation>
        <location evidence="1">Mitochondrion</location>
    </subcellularLocation>
</comment>
<comment type="similarity">
    <text evidence="2">Belongs to the universal ribosomal protein uL23 family.</text>
</comment>